<dbReference type="PANTHER" id="PTHR38115:SF1">
    <property type="entry name" value="LIPOCALIN-LIKE DOMAIN-CONTAINING PROTEIN"/>
    <property type="match status" value="1"/>
</dbReference>
<dbReference type="EMBL" id="MU006218">
    <property type="protein sequence ID" value="KAF2831392.1"/>
    <property type="molecule type" value="Genomic_DNA"/>
</dbReference>
<dbReference type="OrthoDB" id="425354at2759"/>
<reference evidence="1" key="1">
    <citation type="journal article" date="2020" name="Stud. Mycol.">
        <title>101 Dothideomycetes genomes: a test case for predicting lifestyles and emergence of pathogens.</title>
        <authorList>
            <person name="Haridas S."/>
            <person name="Albert R."/>
            <person name="Binder M."/>
            <person name="Bloem J."/>
            <person name="Labutti K."/>
            <person name="Salamov A."/>
            <person name="Andreopoulos B."/>
            <person name="Baker S."/>
            <person name="Barry K."/>
            <person name="Bills G."/>
            <person name="Bluhm B."/>
            <person name="Cannon C."/>
            <person name="Castanera R."/>
            <person name="Culley D."/>
            <person name="Daum C."/>
            <person name="Ezra D."/>
            <person name="Gonzalez J."/>
            <person name="Henrissat B."/>
            <person name="Kuo A."/>
            <person name="Liang C."/>
            <person name="Lipzen A."/>
            <person name="Lutzoni F."/>
            <person name="Magnuson J."/>
            <person name="Mondo S."/>
            <person name="Nolan M."/>
            <person name="Ohm R."/>
            <person name="Pangilinan J."/>
            <person name="Park H.-J."/>
            <person name="Ramirez L."/>
            <person name="Alfaro M."/>
            <person name="Sun H."/>
            <person name="Tritt A."/>
            <person name="Yoshinaga Y."/>
            <person name="Zwiers L.-H."/>
            <person name="Turgeon B."/>
            <person name="Goodwin S."/>
            <person name="Spatafora J."/>
            <person name="Crous P."/>
            <person name="Grigoriev I."/>
        </authorList>
    </citation>
    <scope>NUCLEOTIDE SEQUENCE</scope>
    <source>
        <strain evidence="1">CBS 113818</strain>
    </source>
</reference>
<protein>
    <recommendedName>
        <fullName evidence="3">Lccl domain-containing protein</fullName>
    </recommendedName>
</protein>
<dbReference type="Proteomes" id="UP000799424">
    <property type="component" value="Unassembled WGS sequence"/>
</dbReference>
<accession>A0A6A7ADR3</accession>
<dbReference type="InterPro" id="IPR012674">
    <property type="entry name" value="Calycin"/>
</dbReference>
<evidence type="ECO:0000313" key="2">
    <source>
        <dbReference type="Proteomes" id="UP000799424"/>
    </source>
</evidence>
<dbReference type="AlphaFoldDB" id="A0A6A7ADR3"/>
<dbReference type="InterPro" id="IPR053037">
    <property type="entry name" value="Pericyclase_pydY-like"/>
</dbReference>
<proteinExistence type="predicted"/>
<evidence type="ECO:0000313" key="1">
    <source>
        <dbReference type="EMBL" id="KAF2831392.1"/>
    </source>
</evidence>
<organism evidence="1 2">
    <name type="scientific">Ophiobolus disseminans</name>
    <dbReference type="NCBI Taxonomy" id="1469910"/>
    <lineage>
        <taxon>Eukaryota</taxon>
        <taxon>Fungi</taxon>
        <taxon>Dikarya</taxon>
        <taxon>Ascomycota</taxon>
        <taxon>Pezizomycotina</taxon>
        <taxon>Dothideomycetes</taxon>
        <taxon>Pleosporomycetidae</taxon>
        <taxon>Pleosporales</taxon>
        <taxon>Pleosporineae</taxon>
        <taxon>Phaeosphaeriaceae</taxon>
        <taxon>Ophiobolus</taxon>
    </lineage>
</organism>
<sequence length="201" mass="22649">MAAPPSVDIKTLQGKWVMNKTLSDSPDPVLALQGVGWLTRKAIGLATVTQHLKQSPTTGEDGKPTTQIDIEQNATGGLKGSSEHRTLDWHFRGHSDWLFGTLQGKTRYNTLKAVVEESKGQVHVEEDAKFLAEGWLKETEEGDIVESFVDNDGAKWTGWQVWGFAEINGERRFTRRFAIRRKNKDEVVRIRLTYDWAGEIV</sequence>
<dbReference type="PANTHER" id="PTHR38115">
    <property type="entry name" value="LIPOCALIN-LIKE DOMAIN-CONTAINING PROTEIN"/>
    <property type="match status" value="1"/>
</dbReference>
<gene>
    <name evidence="1" type="ORF">CC86DRAFT_366766</name>
</gene>
<name>A0A6A7ADR3_9PLEO</name>
<keyword evidence="2" id="KW-1185">Reference proteome</keyword>
<dbReference type="Gene3D" id="2.40.128.20">
    <property type="match status" value="1"/>
</dbReference>
<evidence type="ECO:0008006" key="3">
    <source>
        <dbReference type="Google" id="ProtNLM"/>
    </source>
</evidence>